<dbReference type="RefSeq" id="WP_092263641.1">
    <property type="nucleotide sequence ID" value="NZ_FNZA01000003.1"/>
</dbReference>
<reference evidence="2" key="1">
    <citation type="submission" date="2016-10" db="EMBL/GenBank/DDBJ databases">
        <authorList>
            <person name="Varghese N."/>
            <person name="Submissions S."/>
        </authorList>
    </citation>
    <scope>NUCLEOTIDE SEQUENCE [LARGE SCALE GENOMIC DNA]</scope>
    <source>
        <strain evidence="2">CGMCC 1.10218</strain>
    </source>
</reference>
<protein>
    <submittedName>
        <fullName evidence="1">Polyketide cyclase / dehydrase and lipid transport</fullName>
    </submittedName>
</protein>
<evidence type="ECO:0000313" key="1">
    <source>
        <dbReference type="EMBL" id="SEJ02036.1"/>
    </source>
</evidence>
<dbReference type="EMBL" id="FNZA01000003">
    <property type="protein sequence ID" value="SEJ02036.1"/>
    <property type="molecule type" value="Genomic_DNA"/>
</dbReference>
<gene>
    <name evidence="1" type="ORF">SAMN04488058_103116</name>
</gene>
<accession>A0A1H6VDY6</accession>
<dbReference type="InterPro" id="IPR023393">
    <property type="entry name" value="START-like_dom_sf"/>
</dbReference>
<dbReference type="Gene3D" id="3.30.530.20">
    <property type="match status" value="1"/>
</dbReference>
<sequence>MSEEIVIRHSLPVRARPEVLYRLALEPRRRLKWDRHFVQAEYAQEGQKLAQNAIVNFRFARSLLGLRFQAKYGQLQPSQRGGWESVRHVGPLEKLTQAWNFKPMPGGTEVTLTVTARVRYRWVRAQVERVLNNMVVSTLIELQRQVDAPGAQLVEDLGREAAEKQKAERKAAKKKRK</sequence>
<organism evidence="1 2">
    <name type="scientific">Deinococcus reticulitermitis</name>
    <dbReference type="NCBI Taxonomy" id="856736"/>
    <lineage>
        <taxon>Bacteria</taxon>
        <taxon>Thermotogati</taxon>
        <taxon>Deinococcota</taxon>
        <taxon>Deinococci</taxon>
        <taxon>Deinococcales</taxon>
        <taxon>Deinococcaceae</taxon>
        <taxon>Deinococcus</taxon>
    </lineage>
</organism>
<dbReference type="STRING" id="856736.SAMN04488058_103116"/>
<keyword evidence="2" id="KW-1185">Reference proteome</keyword>
<evidence type="ECO:0000313" key="2">
    <source>
        <dbReference type="Proteomes" id="UP000199223"/>
    </source>
</evidence>
<dbReference type="Proteomes" id="UP000199223">
    <property type="component" value="Unassembled WGS sequence"/>
</dbReference>
<dbReference type="AlphaFoldDB" id="A0A1H6VDY6"/>
<dbReference type="SUPFAM" id="SSF55961">
    <property type="entry name" value="Bet v1-like"/>
    <property type="match status" value="1"/>
</dbReference>
<proteinExistence type="predicted"/>
<name>A0A1H6VDY6_9DEIO</name>
<dbReference type="OrthoDB" id="73391at2"/>